<dbReference type="InterPro" id="IPR010105">
    <property type="entry name" value="TonB_sidphr_rcpt"/>
</dbReference>
<dbReference type="NCBIfam" id="NF007349">
    <property type="entry name" value="PRK09840.1"/>
    <property type="match status" value="1"/>
</dbReference>
<dbReference type="PANTHER" id="PTHR32552:SF89">
    <property type="entry name" value="CATECHOLATE SIDEROPHORE RECEPTOR FIU"/>
    <property type="match status" value="1"/>
</dbReference>
<comment type="subcellular location">
    <subcellularLocation>
        <location evidence="1 14">Cell outer membrane</location>
        <topology evidence="1 14">Multi-pass membrane protein</topology>
    </subcellularLocation>
</comment>
<accession>A0A9Q3UMS2</accession>
<dbReference type="PROSITE" id="PS52016">
    <property type="entry name" value="TONB_DEPENDENT_REC_3"/>
    <property type="match status" value="1"/>
</dbReference>
<evidence type="ECO:0000256" key="10">
    <source>
        <dbReference type="ARBA" id="ARBA00023077"/>
    </source>
</evidence>
<dbReference type="InterPro" id="IPR000531">
    <property type="entry name" value="Beta-barrel_TonB"/>
</dbReference>
<evidence type="ECO:0000256" key="3">
    <source>
        <dbReference type="ARBA" id="ARBA00022448"/>
    </source>
</evidence>
<evidence type="ECO:0000256" key="4">
    <source>
        <dbReference type="ARBA" id="ARBA00022452"/>
    </source>
</evidence>
<dbReference type="Proteomes" id="UP001108027">
    <property type="component" value="Unassembled WGS sequence"/>
</dbReference>
<evidence type="ECO:0000256" key="13">
    <source>
        <dbReference type="ARBA" id="ARBA00023237"/>
    </source>
</evidence>
<keyword evidence="12 19" id="KW-0675">Receptor</keyword>
<sequence>MAYITRRKHPVARRPVSQSLSLGSAVLTGLMASTAGAAGLPDDTPAAYRLDEVSVQSPHTGNYKSDRLTTPKFTQPISETPRTIQVINKQLMHDQQATTLTEALRNSPGVGTFYAGENGASTTGDSVYMRGFDSSGSIFVDGVRDLGSISRDVFNTEQVEVIKGPAGADYGRTAPTGSINLATKQAFQGDLSAASLTGGSDGQKRTTLDLNRRLTDSLAGRLNLMAQDSDVAGRDTVNNSRWGIAPALTLDLNERARLAFNFLHITQNNVPDGGVSTVGLPGYTTPDPAFPQISEAPKVDSENFYGAESDHDDAEVNMATVLFEYELTDRTRLHNTLRWGRTRQDYRLTAIMGVNANGSTDPADWTVRRLPNLKDQTNTILTNQTGLVTELDTGSVSHTLSYGVEVTREEIETRGLSRPTVPDASLYDPNDNFYYGASKDGSRGEGTTDTVAGYLFDTLTFGEHWQLNGGVRLDRYRADYESTTACTGGGRDPAACAGQAVGTVVPSVDTDSRDTLFNWKAGVLHKTTPWLNLYADYAVSHQPPGGENLQLSDSERSADNANYDPQKARTAEVGAKWKLAHNQLLLTTALYRTEVSDLVEQDPTDGNYYQTGEKRVQGVEVSVVGNITPNWNLSAGYTTMNATVEEGAAQSQDGGSRLTYTPEHAFTSWTTYRLPFDLTVGAGARYTGGLKRGRDGAVGTPDHTEGYWVADAMARYPLNRNVDLQLNVYNLFDEEYVAAINKSGYRYTPGTPRTALLSVNIHY</sequence>
<evidence type="ECO:0000256" key="15">
    <source>
        <dbReference type="RuleBase" id="RU003357"/>
    </source>
</evidence>
<evidence type="ECO:0000256" key="6">
    <source>
        <dbReference type="ARBA" id="ARBA00022692"/>
    </source>
</evidence>
<dbReference type="InterPro" id="IPR036942">
    <property type="entry name" value="Beta-barrel_TonB_sf"/>
</dbReference>
<dbReference type="Pfam" id="PF00593">
    <property type="entry name" value="TonB_dep_Rec_b-barrel"/>
    <property type="match status" value="1"/>
</dbReference>
<keyword evidence="10 15" id="KW-0798">TonB box</keyword>
<keyword evidence="11 14" id="KW-0472">Membrane</keyword>
<dbReference type="InterPro" id="IPR012910">
    <property type="entry name" value="Plug_dom"/>
</dbReference>
<comment type="similarity">
    <text evidence="2 14 15">Belongs to the TonB-dependent receptor family.</text>
</comment>
<protein>
    <submittedName>
        <fullName evidence="19">Catecholate siderophore receptor Fiu</fullName>
    </submittedName>
</protein>
<feature type="signal peptide" evidence="16">
    <location>
        <begin position="1"/>
        <end position="37"/>
    </location>
</feature>
<keyword evidence="6 14" id="KW-0812">Transmembrane</keyword>
<keyword evidence="7 16" id="KW-0732">Signal</keyword>
<gene>
    <name evidence="19" type="ORF">LL252_09800</name>
</gene>
<evidence type="ECO:0000256" key="1">
    <source>
        <dbReference type="ARBA" id="ARBA00004571"/>
    </source>
</evidence>
<evidence type="ECO:0000256" key="7">
    <source>
        <dbReference type="ARBA" id="ARBA00022729"/>
    </source>
</evidence>
<name>A0A9Q3UMS2_9GAMM</name>
<evidence type="ECO:0000259" key="17">
    <source>
        <dbReference type="Pfam" id="PF00593"/>
    </source>
</evidence>
<evidence type="ECO:0000259" key="18">
    <source>
        <dbReference type="Pfam" id="PF07715"/>
    </source>
</evidence>
<evidence type="ECO:0000256" key="5">
    <source>
        <dbReference type="ARBA" id="ARBA00022496"/>
    </source>
</evidence>
<dbReference type="Gene3D" id="2.170.130.10">
    <property type="entry name" value="TonB-dependent receptor, plug domain"/>
    <property type="match status" value="1"/>
</dbReference>
<dbReference type="PANTHER" id="PTHR32552">
    <property type="entry name" value="FERRICHROME IRON RECEPTOR-RELATED"/>
    <property type="match status" value="1"/>
</dbReference>
<dbReference type="NCBIfam" id="TIGR01783">
    <property type="entry name" value="TonB-siderophor"/>
    <property type="match status" value="1"/>
</dbReference>
<feature type="chain" id="PRO_5040476532" evidence="16">
    <location>
        <begin position="38"/>
        <end position="763"/>
    </location>
</feature>
<dbReference type="InterPro" id="IPR037066">
    <property type="entry name" value="Plug_dom_sf"/>
</dbReference>
<dbReference type="GO" id="GO:0038023">
    <property type="term" value="F:signaling receptor activity"/>
    <property type="evidence" value="ECO:0007669"/>
    <property type="project" value="InterPro"/>
</dbReference>
<evidence type="ECO:0000313" key="20">
    <source>
        <dbReference type="Proteomes" id="UP001108027"/>
    </source>
</evidence>
<keyword evidence="5" id="KW-0410">Iron transport</keyword>
<dbReference type="GO" id="GO:0009279">
    <property type="term" value="C:cell outer membrane"/>
    <property type="evidence" value="ECO:0007669"/>
    <property type="project" value="UniProtKB-SubCell"/>
</dbReference>
<keyword evidence="20" id="KW-1185">Reference proteome</keyword>
<dbReference type="FunFam" id="2.170.130.10:FF:000001">
    <property type="entry name" value="Catecholate siderophore TonB-dependent receptor"/>
    <property type="match status" value="1"/>
</dbReference>
<organism evidence="19 20">
    <name type="scientific">Alloalcanivorax marinus</name>
    <dbReference type="NCBI Taxonomy" id="1177169"/>
    <lineage>
        <taxon>Bacteria</taxon>
        <taxon>Pseudomonadati</taxon>
        <taxon>Pseudomonadota</taxon>
        <taxon>Gammaproteobacteria</taxon>
        <taxon>Oceanospirillales</taxon>
        <taxon>Alcanivoracaceae</taxon>
        <taxon>Alloalcanivorax</taxon>
    </lineage>
</organism>
<evidence type="ECO:0000256" key="2">
    <source>
        <dbReference type="ARBA" id="ARBA00009810"/>
    </source>
</evidence>
<reference evidence="19" key="1">
    <citation type="submission" date="2021-10" db="EMBL/GenBank/DDBJ databases">
        <title>The diversity and Nitrogen Metabolism of Culturable Nitrate-Utilizing Bacteria Within the Oxygen Minimum Zone of the Changjiang (Yangtze River)Estuary.</title>
        <authorList>
            <person name="Zhang D."/>
            <person name="Zheng J."/>
            <person name="Liu S."/>
            <person name="He W."/>
        </authorList>
    </citation>
    <scope>NUCLEOTIDE SEQUENCE</scope>
    <source>
        <strain evidence="19">FXH-223</strain>
    </source>
</reference>
<dbReference type="GO" id="GO:0015891">
    <property type="term" value="P:siderophore transport"/>
    <property type="evidence" value="ECO:0007669"/>
    <property type="project" value="InterPro"/>
</dbReference>
<evidence type="ECO:0000256" key="12">
    <source>
        <dbReference type="ARBA" id="ARBA00023170"/>
    </source>
</evidence>
<proteinExistence type="inferred from homology"/>
<evidence type="ECO:0000256" key="14">
    <source>
        <dbReference type="PROSITE-ProRule" id="PRU01360"/>
    </source>
</evidence>
<dbReference type="SUPFAM" id="SSF56935">
    <property type="entry name" value="Porins"/>
    <property type="match status" value="1"/>
</dbReference>
<dbReference type="RefSeq" id="WP_228233879.1">
    <property type="nucleotide sequence ID" value="NZ_JAJGNA010000010.1"/>
</dbReference>
<dbReference type="CDD" id="cd01347">
    <property type="entry name" value="ligand_gated_channel"/>
    <property type="match status" value="1"/>
</dbReference>
<keyword evidence="3 14" id="KW-0813">Transport</keyword>
<keyword evidence="13 14" id="KW-0998">Cell outer membrane</keyword>
<dbReference type="EMBL" id="JAJGNA010000010">
    <property type="protein sequence ID" value="MCC4308861.1"/>
    <property type="molecule type" value="Genomic_DNA"/>
</dbReference>
<keyword evidence="8" id="KW-0408">Iron</keyword>
<evidence type="ECO:0000256" key="11">
    <source>
        <dbReference type="ARBA" id="ARBA00023136"/>
    </source>
</evidence>
<dbReference type="AlphaFoldDB" id="A0A9Q3UMS2"/>
<feature type="domain" description="TonB-dependent receptor plug" evidence="18">
    <location>
        <begin position="77"/>
        <end position="177"/>
    </location>
</feature>
<dbReference type="Pfam" id="PF07715">
    <property type="entry name" value="Plug"/>
    <property type="match status" value="1"/>
</dbReference>
<evidence type="ECO:0000256" key="9">
    <source>
        <dbReference type="ARBA" id="ARBA00023065"/>
    </source>
</evidence>
<feature type="domain" description="TonB-dependent receptor-like beta-barrel" evidence="17">
    <location>
        <begin position="271"/>
        <end position="731"/>
    </location>
</feature>
<dbReference type="InterPro" id="IPR039426">
    <property type="entry name" value="TonB-dep_rcpt-like"/>
</dbReference>
<dbReference type="GO" id="GO:0015344">
    <property type="term" value="F:siderophore uptake transmembrane transporter activity"/>
    <property type="evidence" value="ECO:0007669"/>
    <property type="project" value="TreeGrafter"/>
</dbReference>
<evidence type="ECO:0000256" key="8">
    <source>
        <dbReference type="ARBA" id="ARBA00023004"/>
    </source>
</evidence>
<dbReference type="Gene3D" id="2.40.170.20">
    <property type="entry name" value="TonB-dependent receptor, beta-barrel domain"/>
    <property type="match status" value="1"/>
</dbReference>
<evidence type="ECO:0000256" key="16">
    <source>
        <dbReference type="SAM" id="SignalP"/>
    </source>
</evidence>
<comment type="caution">
    <text evidence="19">The sequence shown here is derived from an EMBL/GenBank/DDBJ whole genome shotgun (WGS) entry which is preliminary data.</text>
</comment>
<keyword evidence="4 14" id="KW-1134">Transmembrane beta strand</keyword>
<evidence type="ECO:0000313" key="19">
    <source>
        <dbReference type="EMBL" id="MCC4308861.1"/>
    </source>
</evidence>
<keyword evidence="9" id="KW-0406">Ion transport</keyword>